<keyword evidence="10" id="KW-1185">Reference proteome</keyword>
<evidence type="ECO:0000256" key="3">
    <source>
        <dbReference type="ARBA" id="ARBA00022729"/>
    </source>
</evidence>
<feature type="domain" description="RagB/SusD" evidence="7">
    <location>
        <begin position="280"/>
        <end position="548"/>
    </location>
</feature>
<evidence type="ECO:0000259" key="7">
    <source>
        <dbReference type="Pfam" id="PF07980"/>
    </source>
</evidence>
<evidence type="ECO:0000256" key="6">
    <source>
        <dbReference type="SAM" id="SignalP"/>
    </source>
</evidence>
<keyword evidence="4" id="KW-0472">Membrane</keyword>
<feature type="chain" id="PRO_5043336414" description="RagB/SusD family nutrient uptake outer membrane protein" evidence="6">
    <location>
        <begin position="23"/>
        <end position="548"/>
    </location>
</feature>
<evidence type="ECO:0008006" key="11">
    <source>
        <dbReference type="Google" id="ProtNLM"/>
    </source>
</evidence>
<comment type="subcellular location">
    <subcellularLocation>
        <location evidence="1">Cell outer membrane</location>
    </subcellularLocation>
</comment>
<sequence>MKKSFIKIIAGIFCAGMLVACEADLDFKPETQVSDPSFWNTARDFELYANNFYLDLPGLPAGRDADTAFGNSNNNVSSGTNLAPENDGNWGNAYARIRKATYLVEKAEEKADLDVKRYVAEAKFFRAYWYYNLVRLFGDVPLVTKVLSTGSEELYLPRTTRTDVIDFALQDLEYAVANLPERSDLKASELGRVTKGAANALMAKVALFEGTWSKYHGGAKTDERLNVAKSAAATVINSGEYALYNSSGDESFRRLFLAEGDDNSLGKKTESIFHRRYWEEVSTHGYSNSNQANFSATRKMVDMFLCADGLPIDKSPMFKGYGTFTSEFEDRDPRCSQSIVKVGDETWTHQGSYVYQAEPQLFYWGKTGYRVWKMQGEGQPRMDYKEFNDHHIIRYAEVLLIYAEATYELAGTISDADLDKSINVLRDRVGMPHLTNGFVQTNGLDMLTEIRRERTVELAFEGERLEDLKRWKTAVDELSKPIAGIQYENSEWKGIIPFADLAADGIDANGFVIFQQASERKFSDKNYLFPVPTQQIQLNPELTQNPGW</sequence>
<gene>
    <name evidence="9" type="ORF">FUAX_06560</name>
</gene>
<evidence type="ECO:0000256" key="4">
    <source>
        <dbReference type="ARBA" id="ARBA00023136"/>
    </source>
</evidence>
<name>A0AAU9D1B8_9BACT</name>
<dbReference type="CDD" id="cd08977">
    <property type="entry name" value="SusD"/>
    <property type="match status" value="1"/>
</dbReference>
<evidence type="ECO:0000256" key="5">
    <source>
        <dbReference type="ARBA" id="ARBA00023237"/>
    </source>
</evidence>
<proteinExistence type="inferred from homology"/>
<dbReference type="Gene3D" id="1.25.40.390">
    <property type="match status" value="1"/>
</dbReference>
<feature type="signal peptide" evidence="6">
    <location>
        <begin position="1"/>
        <end position="22"/>
    </location>
</feature>
<dbReference type="SUPFAM" id="SSF48452">
    <property type="entry name" value="TPR-like"/>
    <property type="match status" value="1"/>
</dbReference>
<evidence type="ECO:0000256" key="1">
    <source>
        <dbReference type="ARBA" id="ARBA00004442"/>
    </source>
</evidence>
<dbReference type="GO" id="GO:0009279">
    <property type="term" value="C:cell outer membrane"/>
    <property type="evidence" value="ECO:0007669"/>
    <property type="project" value="UniProtKB-SubCell"/>
</dbReference>
<dbReference type="Proteomes" id="UP001348817">
    <property type="component" value="Chromosome"/>
</dbReference>
<feature type="domain" description="SusD-like N-terminal" evidence="8">
    <location>
        <begin position="85"/>
        <end position="207"/>
    </location>
</feature>
<reference evidence="9 10" key="1">
    <citation type="submission" date="2021-12" db="EMBL/GenBank/DDBJ databases">
        <title>Genome sequencing of bacteria with rrn-lacking chromosome and rrn-plasmid.</title>
        <authorList>
            <person name="Anda M."/>
            <person name="Iwasaki W."/>
        </authorList>
    </citation>
    <scope>NUCLEOTIDE SEQUENCE [LARGE SCALE GENOMIC DNA]</scope>
    <source>
        <strain evidence="9 10">DSM 100852</strain>
    </source>
</reference>
<dbReference type="RefSeq" id="WP_338393496.1">
    <property type="nucleotide sequence ID" value="NZ_AP025314.1"/>
</dbReference>
<accession>A0AAU9D1B8</accession>
<dbReference type="PROSITE" id="PS51257">
    <property type="entry name" value="PROKAR_LIPOPROTEIN"/>
    <property type="match status" value="1"/>
</dbReference>
<keyword evidence="3 6" id="KW-0732">Signal</keyword>
<protein>
    <recommendedName>
        <fullName evidence="11">RagB/SusD family nutrient uptake outer membrane protein</fullName>
    </recommendedName>
</protein>
<dbReference type="AlphaFoldDB" id="A0AAU9D1B8"/>
<evidence type="ECO:0000259" key="8">
    <source>
        <dbReference type="Pfam" id="PF14322"/>
    </source>
</evidence>
<dbReference type="Pfam" id="PF07980">
    <property type="entry name" value="SusD_RagB"/>
    <property type="match status" value="1"/>
</dbReference>
<dbReference type="InterPro" id="IPR033985">
    <property type="entry name" value="SusD-like_N"/>
</dbReference>
<dbReference type="Pfam" id="PF14322">
    <property type="entry name" value="SusD-like_3"/>
    <property type="match status" value="1"/>
</dbReference>
<organism evidence="9 10">
    <name type="scientific">Fulvitalea axinellae</name>
    <dbReference type="NCBI Taxonomy" id="1182444"/>
    <lineage>
        <taxon>Bacteria</taxon>
        <taxon>Pseudomonadati</taxon>
        <taxon>Bacteroidota</taxon>
        <taxon>Cytophagia</taxon>
        <taxon>Cytophagales</taxon>
        <taxon>Persicobacteraceae</taxon>
        <taxon>Fulvitalea</taxon>
    </lineage>
</organism>
<keyword evidence="5" id="KW-0998">Cell outer membrane</keyword>
<comment type="similarity">
    <text evidence="2">Belongs to the SusD family.</text>
</comment>
<dbReference type="KEGG" id="fax:FUAX_06560"/>
<evidence type="ECO:0000256" key="2">
    <source>
        <dbReference type="ARBA" id="ARBA00006275"/>
    </source>
</evidence>
<evidence type="ECO:0000313" key="9">
    <source>
        <dbReference type="EMBL" id="BDD08224.1"/>
    </source>
</evidence>
<evidence type="ECO:0000313" key="10">
    <source>
        <dbReference type="Proteomes" id="UP001348817"/>
    </source>
</evidence>
<dbReference type="EMBL" id="AP025314">
    <property type="protein sequence ID" value="BDD08224.1"/>
    <property type="molecule type" value="Genomic_DNA"/>
</dbReference>
<dbReference type="InterPro" id="IPR012944">
    <property type="entry name" value="SusD_RagB_dom"/>
</dbReference>
<dbReference type="InterPro" id="IPR011990">
    <property type="entry name" value="TPR-like_helical_dom_sf"/>
</dbReference>